<dbReference type="EMBL" id="CAJNRG010000068">
    <property type="protein sequence ID" value="CAF1962118.1"/>
    <property type="molecule type" value="Genomic_DNA"/>
</dbReference>
<evidence type="ECO:0000313" key="6">
    <source>
        <dbReference type="EMBL" id="CAF2134394.1"/>
    </source>
</evidence>
<feature type="domain" description="CRIB" evidence="2">
    <location>
        <begin position="471"/>
        <end position="484"/>
    </location>
</feature>
<gene>
    <name evidence="4" type="ORF">CJN711_LOCUS38385</name>
    <name evidence="3" type="ORF">KQP761_LOCUS1152</name>
    <name evidence="7" type="ORF">MBJ925_LOCUS30666</name>
    <name evidence="8" type="ORF">UXM345_LOCUS12067</name>
    <name evidence="6" type="ORF">WKI299_LOCUS26927</name>
    <name evidence="5" type="ORF">XDN619_LOCUS1424</name>
</gene>
<evidence type="ECO:0000256" key="1">
    <source>
        <dbReference type="SAM" id="MobiDB-lite"/>
    </source>
</evidence>
<feature type="region of interest" description="Disordered" evidence="1">
    <location>
        <begin position="417"/>
        <end position="458"/>
    </location>
</feature>
<dbReference type="OrthoDB" id="10034735at2759"/>
<dbReference type="EMBL" id="CAJNOV010018759">
    <property type="protein sequence ID" value="CAF1623927.1"/>
    <property type="molecule type" value="Genomic_DNA"/>
</dbReference>
<name>A0A819J6A7_9BILA</name>
<feature type="compositionally biased region" description="Polar residues" evidence="1">
    <location>
        <begin position="417"/>
        <end position="427"/>
    </location>
</feature>
<evidence type="ECO:0000259" key="2">
    <source>
        <dbReference type="PROSITE" id="PS50108"/>
    </source>
</evidence>
<dbReference type="EMBL" id="CAJOBF010001236">
    <property type="protein sequence ID" value="CAF3928847.1"/>
    <property type="molecule type" value="Genomic_DNA"/>
</dbReference>
<organism evidence="8 9">
    <name type="scientific">Rotaria magnacalcarata</name>
    <dbReference type="NCBI Taxonomy" id="392030"/>
    <lineage>
        <taxon>Eukaryota</taxon>
        <taxon>Metazoa</taxon>
        <taxon>Spiralia</taxon>
        <taxon>Gnathifera</taxon>
        <taxon>Rotifera</taxon>
        <taxon>Eurotatoria</taxon>
        <taxon>Bdelloidea</taxon>
        <taxon>Philodinida</taxon>
        <taxon>Philodinidae</taxon>
        <taxon>Rotaria</taxon>
    </lineage>
</organism>
<accession>A0A819J6A7</accession>
<dbReference type="EMBL" id="CAJNRF010011684">
    <property type="protein sequence ID" value="CAF2134394.1"/>
    <property type="molecule type" value="Genomic_DNA"/>
</dbReference>
<dbReference type="EMBL" id="CAJNRE010016618">
    <property type="protein sequence ID" value="CAF2147475.1"/>
    <property type="molecule type" value="Genomic_DNA"/>
</dbReference>
<feature type="region of interest" description="Disordered" evidence="1">
    <location>
        <begin position="202"/>
        <end position="264"/>
    </location>
</feature>
<protein>
    <recommendedName>
        <fullName evidence="2">CRIB domain-containing protein</fullName>
    </recommendedName>
</protein>
<dbReference type="PROSITE" id="PS50108">
    <property type="entry name" value="CRIB"/>
    <property type="match status" value="1"/>
</dbReference>
<dbReference type="Proteomes" id="UP000663834">
    <property type="component" value="Unassembled WGS sequence"/>
</dbReference>
<comment type="caution">
    <text evidence="8">The sequence shown here is derived from an EMBL/GenBank/DDBJ whole genome shotgun (WGS) entry which is preliminary data.</text>
</comment>
<feature type="compositionally biased region" description="Low complexity" evidence="1">
    <location>
        <begin position="217"/>
        <end position="233"/>
    </location>
</feature>
<evidence type="ECO:0000313" key="4">
    <source>
        <dbReference type="EMBL" id="CAF1623927.1"/>
    </source>
</evidence>
<feature type="compositionally biased region" description="Basic and acidic residues" evidence="1">
    <location>
        <begin position="252"/>
        <end position="264"/>
    </location>
</feature>
<feature type="compositionally biased region" description="Basic and acidic residues" evidence="1">
    <location>
        <begin position="441"/>
        <end position="456"/>
    </location>
</feature>
<evidence type="ECO:0000313" key="7">
    <source>
        <dbReference type="EMBL" id="CAF2147475.1"/>
    </source>
</evidence>
<dbReference type="Proteomes" id="UP000663887">
    <property type="component" value="Unassembled WGS sequence"/>
</dbReference>
<evidence type="ECO:0000313" key="9">
    <source>
        <dbReference type="Proteomes" id="UP000663842"/>
    </source>
</evidence>
<feature type="compositionally biased region" description="Low complexity" evidence="1">
    <location>
        <begin position="79"/>
        <end position="94"/>
    </location>
</feature>
<reference evidence="8" key="1">
    <citation type="submission" date="2021-02" db="EMBL/GenBank/DDBJ databases">
        <authorList>
            <person name="Nowell W R."/>
        </authorList>
    </citation>
    <scope>NUCLEOTIDE SEQUENCE</scope>
</reference>
<feature type="region of interest" description="Disordered" evidence="1">
    <location>
        <begin position="79"/>
        <end position="110"/>
    </location>
</feature>
<evidence type="ECO:0000313" key="3">
    <source>
        <dbReference type="EMBL" id="CAF1227983.1"/>
    </source>
</evidence>
<sequence length="538" mass="61361">MYDKSRLPSYTNVSSHPYRVQYSHWPSDTPTIQTAITPTLSQITGTLSSTSYFSQPQRAKQVTTPNYVNYAPSSPLLPLKLPSSSPSPSSSSSSRLHHFQRPKSSTVWNAESTNQAVLNGNSLRQRSESKAIIGIVKPMVHQRSFTQLNNTNNESKFPELMIGSYDQILKRSLYPSSSLITSHAPSETLAVVYRSRPISSYNNLHSHPPMVPRRHSSINNSKSFSSHRSSRTSPILGFNELLATPPSSDETEQQHEQEQQENEDRITIDIKRLEMFYGSVGTIIKSACSIARLYTATTRQLVNFDNWSYQQRGVPVWIYNTGANLKRAQQVRLLLAQHESCFGIWSSLVSDKAELHLLKDNYMTCWLPESNLFVVFLFECNDACRLFFRHYYEILEHERRMNLANQSSLIPEIMIQQQTTKTSSNNKEVPRRYSRLRTMPNKHDKEKEQQESDTRRCRSLSRIRTVKKSAISGPINFEHVNHISSGCNRERPLSSTATLRSLHASMSHLPTNGTLIDRYSKQTKNRASTLFEPRTTAV</sequence>
<dbReference type="Proteomes" id="UP000663824">
    <property type="component" value="Unassembled WGS sequence"/>
</dbReference>
<evidence type="ECO:0000313" key="8">
    <source>
        <dbReference type="EMBL" id="CAF3928847.1"/>
    </source>
</evidence>
<dbReference type="Proteomes" id="UP000663855">
    <property type="component" value="Unassembled WGS sequence"/>
</dbReference>
<evidence type="ECO:0000313" key="5">
    <source>
        <dbReference type="EMBL" id="CAF1962118.1"/>
    </source>
</evidence>
<proteinExistence type="predicted"/>
<dbReference type="InterPro" id="IPR000095">
    <property type="entry name" value="CRIB_dom"/>
</dbReference>
<dbReference type="EMBL" id="CAJNOW010000074">
    <property type="protein sequence ID" value="CAF1227983.1"/>
    <property type="molecule type" value="Genomic_DNA"/>
</dbReference>
<dbReference type="Proteomes" id="UP000663842">
    <property type="component" value="Unassembled WGS sequence"/>
</dbReference>
<dbReference type="Proteomes" id="UP000663856">
    <property type="component" value="Unassembled WGS sequence"/>
</dbReference>
<dbReference type="AlphaFoldDB" id="A0A819J6A7"/>